<dbReference type="GO" id="GO:0005759">
    <property type="term" value="C:mitochondrial matrix"/>
    <property type="evidence" value="ECO:0007669"/>
    <property type="project" value="UniProtKB-SubCell"/>
</dbReference>
<evidence type="ECO:0000256" key="5">
    <source>
        <dbReference type="RuleBase" id="RU366032"/>
    </source>
</evidence>
<dbReference type="PANTHER" id="PTHR11947:SF40">
    <property type="entry name" value="PROTEIN-SERINE_THREONINE KINASE"/>
    <property type="match status" value="1"/>
</dbReference>
<dbReference type="InterPro" id="IPR039028">
    <property type="entry name" value="BCKD/PDK"/>
</dbReference>
<feature type="region of interest" description="Disordered" evidence="6">
    <location>
        <begin position="21"/>
        <end position="58"/>
    </location>
</feature>
<accession>A0A7G2CJF0</accession>
<dbReference type="EC" id="2.7.11.-" evidence="5"/>
<dbReference type="GO" id="GO:0010906">
    <property type="term" value="P:regulation of glucose metabolic process"/>
    <property type="evidence" value="ECO:0007669"/>
    <property type="project" value="TreeGrafter"/>
</dbReference>
<dbReference type="Pfam" id="PF10436">
    <property type="entry name" value="BCDHK_Adom3"/>
    <property type="match status" value="1"/>
</dbReference>
<keyword evidence="2 5" id="KW-0547">Nucleotide-binding</keyword>
<dbReference type="SUPFAM" id="SSF69012">
    <property type="entry name" value="alpha-ketoacid dehydrogenase kinase, N-terminal domain"/>
    <property type="match status" value="1"/>
</dbReference>
<dbReference type="InterPro" id="IPR036784">
    <property type="entry name" value="AK/P_DHK_N_sf"/>
</dbReference>
<dbReference type="VEuPathDB" id="TriTrypDB:ADEAN_000750200"/>
<dbReference type="Gene3D" id="1.20.140.20">
    <property type="entry name" value="Alpha-ketoacid/pyruvate dehydrogenase kinase, N-terminal domain"/>
    <property type="match status" value="1"/>
</dbReference>
<keyword evidence="4 5" id="KW-0067">ATP-binding</keyword>
<evidence type="ECO:0000256" key="1">
    <source>
        <dbReference type="ARBA" id="ARBA00022679"/>
    </source>
</evidence>
<dbReference type="GO" id="GO:0004740">
    <property type="term" value="F:pyruvate dehydrogenase (acetyl-transferring) kinase activity"/>
    <property type="evidence" value="ECO:0007669"/>
    <property type="project" value="TreeGrafter"/>
</dbReference>
<evidence type="ECO:0000256" key="2">
    <source>
        <dbReference type="ARBA" id="ARBA00022741"/>
    </source>
</evidence>
<evidence type="ECO:0000256" key="3">
    <source>
        <dbReference type="ARBA" id="ARBA00022777"/>
    </source>
</evidence>
<dbReference type="InterPro" id="IPR018955">
    <property type="entry name" value="BCDHK/PDK_N"/>
</dbReference>
<keyword evidence="1 5" id="KW-0808">Transferase</keyword>
<dbReference type="OrthoDB" id="241648at2759"/>
<evidence type="ECO:0000259" key="7">
    <source>
        <dbReference type="Pfam" id="PF10436"/>
    </source>
</evidence>
<dbReference type="EMBL" id="LR877159">
    <property type="protein sequence ID" value="CAD2219988.1"/>
    <property type="molecule type" value="Genomic_DNA"/>
</dbReference>
<dbReference type="GO" id="GO:0005524">
    <property type="term" value="F:ATP binding"/>
    <property type="evidence" value="ECO:0007669"/>
    <property type="project" value="UniProtKB-UniRule"/>
</dbReference>
<reference evidence="8 9" key="1">
    <citation type="submission" date="2020-08" db="EMBL/GenBank/DDBJ databases">
        <authorList>
            <person name="Newling K."/>
            <person name="Davey J."/>
            <person name="Forrester S."/>
        </authorList>
    </citation>
    <scope>NUCLEOTIDE SEQUENCE [LARGE SCALE GENOMIC DNA]</scope>
    <source>
        <strain evidence="9">Crithidia deanei Carvalho (ATCC PRA-265)</strain>
    </source>
</reference>
<comment type="subcellular location">
    <subcellularLocation>
        <location evidence="5">Mitochondrion matrix</location>
    </subcellularLocation>
</comment>
<proteinExistence type="inferred from homology"/>
<dbReference type="AlphaFoldDB" id="A0A7G2CJF0"/>
<gene>
    <name evidence="8" type="ORF">ADEAN_000750200</name>
</gene>
<keyword evidence="3 5" id="KW-0418">Kinase</keyword>
<protein>
    <recommendedName>
        <fullName evidence="5">Protein-serine/threonine kinase</fullName>
        <ecNumber evidence="5">2.7.11.-</ecNumber>
    </recommendedName>
</protein>
<keyword evidence="9" id="KW-1185">Reference proteome</keyword>
<feature type="compositionally biased region" description="Basic and acidic residues" evidence="6">
    <location>
        <begin position="41"/>
        <end position="51"/>
    </location>
</feature>
<evidence type="ECO:0000313" key="8">
    <source>
        <dbReference type="EMBL" id="CAD2219988.1"/>
    </source>
</evidence>
<organism evidence="8 9">
    <name type="scientific">Angomonas deanei</name>
    <dbReference type="NCBI Taxonomy" id="59799"/>
    <lineage>
        <taxon>Eukaryota</taxon>
        <taxon>Discoba</taxon>
        <taxon>Euglenozoa</taxon>
        <taxon>Kinetoplastea</taxon>
        <taxon>Metakinetoplastina</taxon>
        <taxon>Trypanosomatida</taxon>
        <taxon>Trypanosomatidae</taxon>
        <taxon>Strigomonadinae</taxon>
        <taxon>Angomonas</taxon>
    </lineage>
</organism>
<dbReference type="Proteomes" id="UP000515908">
    <property type="component" value="Chromosome 15"/>
</dbReference>
<evidence type="ECO:0000256" key="4">
    <source>
        <dbReference type="ARBA" id="ARBA00022840"/>
    </source>
</evidence>
<evidence type="ECO:0000256" key="6">
    <source>
        <dbReference type="SAM" id="MobiDB-lite"/>
    </source>
</evidence>
<name>A0A7G2CJF0_9TRYP</name>
<dbReference type="PANTHER" id="PTHR11947">
    <property type="entry name" value="PYRUVATE DEHYDROGENASE KINASE"/>
    <property type="match status" value="1"/>
</dbReference>
<keyword evidence="5" id="KW-0496">Mitochondrion</keyword>
<comment type="similarity">
    <text evidence="5">Belongs to the PDK/BCKDK protein kinase family.</text>
</comment>
<evidence type="ECO:0000313" key="9">
    <source>
        <dbReference type="Proteomes" id="UP000515908"/>
    </source>
</evidence>
<sequence>MQPHGRRPFLNGRWAWRAAEAFPAGPAGDQQNAKPPTNEDETTKEKKERPRTGTRSRYSLTCPPSLSFCFKRETKSSLEILSSKKRKKKMIRLSARLFSLSFRDLSDRLDSFEREVIELKSFRKAVENASPEVAEAAKRVVEEQLQDHVNNGRDLENPLTAKEFTDLNQFYAAQKNKTLELENLLYISKPNDLLAHAKTVHREYLVRIAKRARALNFAPYGLSQMPSILELKKYYQWSFHDMRSNPPPKTTEDLMAFDSLVRKVFLRHYNVSDLLCAGMKELSNREQWSSHQERLYVDYPLLEPFF</sequence>
<feature type="domain" description="Branched-chain alpha-ketoacid dehydrogenase kinase/Pyruvate dehydrogenase kinase N-terminal" evidence="7">
    <location>
        <begin position="179"/>
        <end position="286"/>
    </location>
</feature>